<keyword evidence="1" id="KW-0812">Transmembrane</keyword>
<accession>A0A819I9C7</accession>
<feature type="domain" description="Berberine/berberine-like" evidence="2">
    <location>
        <begin position="195"/>
        <end position="238"/>
    </location>
</feature>
<reference evidence="4" key="1">
    <citation type="submission" date="2021-02" db="EMBL/GenBank/DDBJ databases">
        <authorList>
            <person name="Nowell W R."/>
        </authorList>
    </citation>
    <scope>NUCLEOTIDE SEQUENCE</scope>
</reference>
<dbReference type="GO" id="GO:0016491">
    <property type="term" value="F:oxidoreductase activity"/>
    <property type="evidence" value="ECO:0007669"/>
    <property type="project" value="InterPro"/>
</dbReference>
<sequence length="264" mass="31465">MQRYQSLLFDDKIFNLSNNIFWQMGVNSIQIEISITYFGIELEEFNRIISLLLTTLPTPYKTEVHQRDWLTFVYLNSDIGDLNGDHRQLLLDNVTYPTHYSKAKHLFYDQPISNHSLDQLIDRLTLGNGQISLLFSPWDGYLRTISVHATGFPHRHFKFGIQFMVSWNDTQHEEQHMSWLNQVYLTIYNDSTKHSYINYIDRDVPNWMNVYYHTHVQQLINIKHSYDKNNRFYFEKTIESIGVNSHPFLSVHFAILIIFVFFVL</sequence>
<organism evidence="4 5">
    <name type="scientific">Adineta steineri</name>
    <dbReference type="NCBI Taxonomy" id="433720"/>
    <lineage>
        <taxon>Eukaryota</taxon>
        <taxon>Metazoa</taxon>
        <taxon>Spiralia</taxon>
        <taxon>Gnathifera</taxon>
        <taxon>Rotifera</taxon>
        <taxon>Eurotatoria</taxon>
        <taxon>Bdelloidea</taxon>
        <taxon>Adinetida</taxon>
        <taxon>Adinetidae</taxon>
        <taxon>Adineta</taxon>
    </lineage>
</organism>
<proteinExistence type="predicted"/>
<comment type="caution">
    <text evidence="4">The sequence shown here is derived from an EMBL/GenBank/DDBJ whole genome shotgun (WGS) entry which is preliminary data.</text>
</comment>
<evidence type="ECO:0000259" key="2">
    <source>
        <dbReference type="Pfam" id="PF08031"/>
    </source>
</evidence>
<dbReference type="Pfam" id="PF08031">
    <property type="entry name" value="BBE"/>
    <property type="match status" value="1"/>
</dbReference>
<dbReference type="Proteomes" id="UP000663891">
    <property type="component" value="Unassembled WGS sequence"/>
</dbReference>
<feature type="transmembrane region" description="Helical" evidence="1">
    <location>
        <begin position="246"/>
        <end position="263"/>
    </location>
</feature>
<dbReference type="InterPro" id="IPR012951">
    <property type="entry name" value="BBE"/>
</dbReference>
<evidence type="ECO:0000313" key="5">
    <source>
        <dbReference type="Proteomes" id="UP000663881"/>
    </source>
</evidence>
<evidence type="ECO:0000313" key="3">
    <source>
        <dbReference type="EMBL" id="CAF1483576.1"/>
    </source>
</evidence>
<name>A0A819I9C7_9BILA</name>
<keyword evidence="1" id="KW-0472">Membrane</keyword>
<protein>
    <recommendedName>
        <fullName evidence="2">Berberine/berberine-like domain-containing protein</fullName>
    </recommendedName>
</protein>
<gene>
    <name evidence="4" type="ORF">OKA104_LOCUS24588</name>
    <name evidence="3" type="ORF">VCS650_LOCUS41308</name>
</gene>
<keyword evidence="1" id="KW-1133">Transmembrane helix</keyword>
<dbReference type="EMBL" id="CAJOAY010001981">
    <property type="protein sequence ID" value="CAF3908518.1"/>
    <property type="molecule type" value="Genomic_DNA"/>
</dbReference>
<evidence type="ECO:0000256" key="1">
    <source>
        <dbReference type="SAM" id="Phobius"/>
    </source>
</evidence>
<dbReference type="GO" id="GO:0050660">
    <property type="term" value="F:flavin adenine dinucleotide binding"/>
    <property type="evidence" value="ECO:0007669"/>
    <property type="project" value="InterPro"/>
</dbReference>
<dbReference type="Gene3D" id="3.40.462.20">
    <property type="match status" value="1"/>
</dbReference>
<dbReference type="AlphaFoldDB" id="A0A819I9C7"/>
<dbReference type="EMBL" id="CAJNON010001753">
    <property type="protein sequence ID" value="CAF1483576.1"/>
    <property type="molecule type" value="Genomic_DNA"/>
</dbReference>
<dbReference type="Proteomes" id="UP000663881">
    <property type="component" value="Unassembled WGS sequence"/>
</dbReference>
<dbReference type="PANTHER" id="PTHR32448">
    <property type="entry name" value="OS08G0158400 PROTEIN"/>
    <property type="match status" value="1"/>
</dbReference>
<evidence type="ECO:0000313" key="4">
    <source>
        <dbReference type="EMBL" id="CAF3908518.1"/>
    </source>
</evidence>
<dbReference type="OrthoDB" id="8250697at2759"/>